<dbReference type="EMBL" id="CP001940">
    <property type="protein sequence ID" value="ADH86458.1"/>
    <property type="molecule type" value="Genomic_DNA"/>
</dbReference>
<evidence type="ECO:0000259" key="3">
    <source>
        <dbReference type="PROSITE" id="PS51677"/>
    </source>
</evidence>
<dbReference type="InterPro" id="IPR051398">
    <property type="entry name" value="Polysacch_Deacetylase"/>
</dbReference>
<dbReference type="eggNOG" id="COG0726">
    <property type="taxonomic scope" value="Bacteria"/>
</dbReference>
<proteinExistence type="predicted"/>
<dbReference type="STRING" id="589865.DaAHT2_1767"/>
<comment type="subcellular location">
    <subcellularLocation>
        <location evidence="1">Secreted</location>
    </subcellularLocation>
</comment>
<dbReference type="InParanoid" id="D6Z4I3"/>
<dbReference type="PANTHER" id="PTHR34216:SF3">
    <property type="entry name" value="POLY-BETA-1,6-N-ACETYL-D-GLUCOSAMINE N-DEACETYLASE"/>
    <property type="match status" value="1"/>
</dbReference>
<dbReference type="SUPFAM" id="SSF88713">
    <property type="entry name" value="Glycoside hydrolase/deacetylase"/>
    <property type="match status" value="1"/>
</dbReference>
<evidence type="ECO:0000313" key="4">
    <source>
        <dbReference type="EMBL" id="ADH86458.1"/>
    </source>
</evidence>
<reference evidence="5" key="1">
    <citation type="submission" date="2010-02" db="EMBL/GenBank/DDBJ databases">
        <title>Complete sequence of Desulfurivibrio alkaliphilus AHT2.</title>
        <authorList>
            <consortium name="US DOE Joint Genome Institute"/>
            <person name="Pitluck S."/>
            <person name="Chertkov O."/>
            <person name="Detter J.C."/>
            <person name="Han C."/>
            <person name="Tapia R."/>
            <person name="Larimer F."/>
            <person name="Land M."/>
            <person name="Hauser L."/>
            <person name="Kyrpides N."/>
            <person name="Mikhailova N."/>
            <person name="Sorokin D.Y."/>
            <person name="Muyzer G."/>
            <person name="Woyke T."/>
        </authorList>
    </citation>
    <scope>NUCLEOTIDE SEQUENCE [LARGE SCALE GENOMIC DNA]</scope>
    <source>
        <strain evidence="5">DSM 19089 / UNIQEM U267 / AHT2</strain>
    </source>
</reference>
<dbReference type="GO" id="GO:0005576">
    <property type="term" value="C:extracellular region"/>
    <property type="evidence" value="ECO:0007669"/>
    <property type="project" value="UniProtKB-SubCell"/>
</dbReference>
<dbReference type="Proteomes" id="UP000001508">
    <property type="component" value="Chromosome"/>
</dbReference>
<dbReference type="GO" id="GO:0016810">
    <property type="term" value="F:hydrolase activity, acting on carbon-nitrogen (but not peptide) bonds"/>
    <property type="evidence" value="ECO:0007669"/>
    <property type="project" value="InterPro"/>
</dbReference>
<dbReference type="HOGENOM" id="CLU_030024_1_0_7"/>
<feature type="domain" description="NodB homology" evidence="3">
    <location>
        <begin position="101"/>
        <end position="348"/>
    </location>
</feature>
<evidence type="ECO:0000256" key="2">
    <source>
        <dbReference type="ARBA" id="ARBA00022729"/>
    </source>
</evidence>
<dbReference type="KEGG" id="dak:DaAHT2_1767"/>
<protein>
    <submittedName>
        <fullName evidence="4">Polysaccharide deacetylase</fullName>
    </submittedName>
</protein>
<evidence type="ECO:0000313" key="5">
    <source>
        <dbReference type="Proteomes" id="UP000001508"/>
    </source>
</evidence>
<dbReference type="CDD" id="cd10918">
    <property type="entry name" value="CE4_NodB_like_5s_6s"/>
    <property type="match status" value="1"/>
</dbReference>
<dbReference type="PROSITE" id="PS51677">
    <property type="entry name" value="NODB"/>
    <property type="match status" value="1"/>
</dbReference>
<dbReference type="Pfam" id="PF01522">
    <property type="entry name" value="Polysacc_deac_1"/>
    <property type="match status" value="1"/>
</dbReference>
<dbReference type="AlphaFoldDB" id="D6Z4I3"/>
<dbReference type="GO" id="GO:0005975">
    <property type="term" value="P:carbohydrate metabolic process"/>
    <property type="evidence" value="ECO:0007669"/>
    <property type="project" value="InterPro"/>
</dbReference>
<keyword evidence="5" id="KW-1185">Reference proteome</keyword>
<sequence length="348" mass="39337">MNLLSSAKQRLRRTIGPYIQAMGYATGLMNLDARLRGVNGAIVLMYHSVADHTLSRWIDPRNHVSADIFAQQVSFLARHKRVIALDELVVAIGRGQAVQEGTVVITFDDGYLDNLTVAAPILHRYQMPATLFLPSSYIDRGETQWVDQAYTAFQRRSERWLRWETGVEARWDLGDPEQRRAAYWCVCRYLLQAGAERRRMLLNLLYERLQPTAKPPRLTLTWDEVRRLLSDYPRFSLGGHTTEHLDLTAVPGGEAKKELTQCAQRIKEETGVQPRHFSFCYGRTSEPLRCLLVEAGVEAAFGACGHEPVVNAASDPLNLPRVEAPAAMDHFALATSIANRGLWRRLGR</sequence>
<gene>
    <name evidence="4" type="ordered locus">DaAHT2_1767</name>
</gene>
<keyword evidence="2" id="KW-0732">Signal</keyword>
<name>D6Z4I3_DESAT</name>
<dbReference type="PANTHER" id="PTHR34216">
    <property type="match status" value="1"/>
</dbReference>
<dbReference type="InterPro" id="IPR011330">
    <property type="entry name" value="Glyco_hydro/deAcase_b/a-brl"/>
</dbReference>
<organism evidence="4 5">
    <name type="scientific">Desulfurivibrio alkaliphilus (strain DSM 19089 / UNIQEM U267 / AHT2)</name>
    <dbReference type="NCBI Taxonomy" id="589865"/>
    <lineage>
        <taxon>Bacteria</taxon>
        <taxon>Pseudomonadati</taxon>
        <taxon>Thermodesulfobacteriota</taxon>
        <taxon>Desulfobulbia</taxon>
        <taxon>Desulfobulbales</taxon>
        <taxon>Desulfobulbaceae</taxon>
        <taxon>Desulfurivibrio</taxon>
    </lineage>
</organism>
<dbReference type="Gene3D" id="3.20.20.370">
    <property type="entry name" value="Glycoside hydrolase/deacetylase"/>
    <property type="match status" value="1"/>
</dbReference>
<evidence type="ECO:0000256" key="1">
    <source>
        <dbReference type="ARBA" id="ARBA00004613"/>
    </source>
</evidence>
<dbReference type="InterPro" id="IPR002509">
    <property type="entry name" value="NODB_dom"/>
</dbReference>
<accession>D6Z4I3</accession>